<keyword evidence="2 6" id="KW-0812">Transmembrane</keyword>
<evidence type="ECO:0000313" key="8">
    <source>
        <dbReference type="Proteomes" id="UP000825935"/>
    </source>
</evidence>
<dbReference type="Proteomes" id="UP000825935">
    <property type="component" value="Chromosome 3"/>
</dbReference>
<name>A0A8T2UZX1_CERRI</name>
<gene>
    <name evidence="7" type="ORF">KP509_03G053700</name>
</gene>
<dbReference type="AlphaFoldDB" id="A0A8T2UZX1"/>
<feature type="transmembrane region" description="Helical" evidence="6">
    <location>
        <begin position="70"/>
        <end position="89"/>
    </location>
</feature>
<evidence type="ECO:0000256" key="2">
    <source>
        <dbReference type="ARBA" id="ARBA00022692"/>
    </source>
</evidence>
<keyword evidence="4 6" id="KW-0472">Membrane</keyword>
<dbReference type="GO" id="GO:0009523">
    <property type="term" value="C:photosystem II"/>
    <property type="evidence" value="ECO:0007669"/>
    <property type="project" value="UniProtKB-KW"/>
</dbReference>
<evidence type="ECO:0000256" key="6">
    <source>
        <dbReference type="SAM" id="Phobius"/>
    </source>
</evidence>
<dbReference type="PANTHER" id="PTHR34455:SF1">
    <property type="entry name" value="OS07G0673550 PROTEIN"/>
    <property type="match status" value="1"/>
</dbReference>
<dbReference type="InterPro" id="IPR009518">
    <property type="entry name" value="PSII_PsbX"/>
</dbReference>
<dbReference type="EMBL" id="CM035408">
    <property type="protein sequence ID" value="KAH7441771.1"/>
    <property type="molecule type" value="Genomic_DNA"/>
</dbReference>
<reference evidence="7" key="1">
    <citation type="submission" date="2021-08" db="EMBL/GenBank/DDBJ databases">
        <title>WGS assembly of Ceratopteris richardii.</title>
        <authorList>
            <person name="Marchant D.B."/>
            <person name="Chen G."/>
            <person name="Jenkins J."/>
            <person name="Shu S."/>
            <person name="Leebens-Mack J."/>
            <person name="Grimwood J."/>
            <person name="Schmutz J."/>
            <person name="Soltis P."/>
            <person name="Soltis D."/>
            <person name="Chen Z.-H."/>
        </authorList>
    </citation>
    <scope>NUCLEOTIDE SEQUENCE</scope>
    <source>
        <strain evidence="7">Whitten #5841</strain>
        <tissue evidence="7">Leaf</tissue>
    </source>
</reference>
<dbReference type="Gene3D" id="1.20.5.510">
    <property type="entry name" value="Single helix bin"/>
    <property type="match status" value="1"/>
</dbReference>
<feature type="transmembrane region" description="Helical" evidence="6">
    <location>
        <begin position="96"/>
        <end position="120"/>
    </location>
</feature>
<evidence type="ECO:0000313" key="7">
    <source>
        <dbReference type="EMBL" id="KAH7441771.1"/>
    </source>
</evidence>
<accession>A0A8T2UZX1</accession>
<sequence length="126" mass="12550">MAIATVAASSLNIACSSSVGELKVLYRRGPSLLAAHVSAGSPLKLISNGSRMSMSSAECREVGLAAPAPLAVLAAVVILEIAEAAALGVSPSLKNLLLSVVARGVVLVAIGGAVATVSTFDPVERK</sequence>
<organism evidence="7 8">
    <name type="scientific">Ceratopteris richardii</name>
    <name type="common">Triangle waterfern</name>
    <dbReference type="NCBI Taxonomy" id="49495"/>
    <lineage>
        <taxon>Eukaryota</taxon>
        <taxon>Viridiplantae</taxon>
        <taxon>Streptophyta</taxon>
        <taxon>Embryophyta</taxon>
        <taxon>Tracheophyta</taxon>
        <taxon>Polypodiopsida</taxon>
        <taxon>Polypodiidae</taxon>
        <taxon>Polypodiales</taxon>
        <taxon>Pteridineae</taxon>
        <taxon>Pteridaceae</taxon>
        <taxon>Parkerioideae</taxon>
        <taxon>Ceratopteris</taxon>
    </lineage>
</organism>
<evidence type="ECO:0000256" key="3">
    <source>
        <dbReference type="ARBA" id="ARBA00022989"/>
    </source>
</evidence>
<proteinExistence type="predicted"/>
<keyword evidence="1" id="KW-0602">Photosynthesis</keyword>
<dbReference type="GO" id="GO:0015979">
    <property type="term" value="P:photosynthesis"/>
    <property type="evidence" value="ECO:0007669"/>
    <property type="project" value="UniProtKB-KW"/>
</dbReference>
<protein>
    <submittedName>
        <fullName evidence="7">Uncharacterized protein</fullName>
    </submittedName>
</protein>
<keyword evidence="5" id="KW-0604">Photosystem II</keyword>
<dbReference type="OrthoDB" id="1932970at2759"/>
<dbReference type="Pfam" id="PF06596">
    <property type="entry name" value="PsbX"/>
    <property type="match status" value="1"/>
</dbReference>
<dbReference type="PANTHER" id="PTHR34455">
    <property type="entry name" value="OS07G0673550 PROTEIN"/>
    <property type="match status" value="1"/>
</dbReference>
<evidence type="ECO:0000256" key="1">
    <source>
        <dbReference type="ARBA" id="ARBA00022531"/>
    </source>
</evidence>
<evidence type="ECO:0000256" key="4">
    <source>
        <dbReference type="ARBA" id="ARBA00023136"/>
    </source>
</evidence>
<evidence type="ECO:0000256" key="5">
    <source>
        <dbReference type="ARBA" id="ARBA00023276"/>
    </source>
</evidence>
<keyword evidence="3 6" id="KW-1133">Transmembrane helix</keyword>
<keyword evidence="8" id="KW-1185">Reference proteome</keyword>
<comment type="caution">
    <text evidence="7">The sequence shown here is derived from an EMBL/GenBank/DDBJ whole genome shotgun (WGS) entry which is preliminary data.</text>
</comment>